<protein>
    <submittedName>
        <fullName evidence="1">Uncharacterized protein</fullName>
    </submittedName>
</protein>
<dbReference type="Proteomes" id="UP000663846">
    <property type="component" value="Unassembled WGS sequence"/>
</dbReference>
<reference evidence="1" key="1">
    <citation type="submission" date="2021-01" db="EMBL/GenBank/DDBJ databases">
        <authorList>
            <person name="Kaushik A."/>
        </authorList>
    </citation>
    <scope>NUCLEOTIDE SEQUENCE</scope>
    <source>
        <strain evidence="1">AG1-1C</strain>
    </source>
</reference>
<dbReference type="EMBL" id="CAJMWS010000334">
    <property type="protein sequence ID" value="CAE6435150.1"/>
    <property type="molecule type" value="Genomic_DNA"/>
</dbReference>
<evidence type="ECO:0000313" key="2">
    <source>
        <dbReference type="Proteomes" id="UP000663846"/>
    </source>
</evidence>
<accession>A0A8H2XS77</accession>
<sequence length="365" mass="41275">MRHLLAIKIDDDETPSYELLIFDWKSGTLINRISPASGHGIGDFAFLDKDRLVLISGLTNERTTELEAVNLMIYDIYPRLPLSLRHRDSPVGPIFELKHLARSHPTITFGFPEIDKQYRFRSLLQLRTGPVPGYATYSKSVGFAYPRVPTLYLPLTLEDLSGELIDHVKFKIFVDVDRLLRFSENGPFTVPWSTWGAYATRWFLGDDRVDSWSRSISGSRYVRIGAGGSLQFPCDQSVFDFNPRTVRHRDTDHLGTVEFRHKLKDLASHGKRLTTRVLTGSEELRGLVEIIGSDLPTVITRGFKAPVISTLPYRAVTKGQVCWAEGWTIDGEHIVGINSMDPELVDTDGDLEDTPNNIAIYKLRV</sequence>
<organism evidence="1 2">
    <name type="scientific">Rhizoctonia solani</name>
    <dbReference type="NCBI Taxonomy" id="456999"/>
    <lineage>
        <taxon>Eukaryota</taxon>
        <taxon>Fungi</taxon>
        <taxon>Dikarya</taxon>
        <taxon>Basidiomycota</taxon>
        <taxon>Agaricomycotina</taxon>
        <taxon>Agaricomycetes</taxon>
        <taxon>Cantharellales</taxon>
        <taxon>Ceratobasidiaceae</taxon>
        <taxon>Rhizoctonia</taxon>
    </lineage>
</organism>
<name>A0A8H2XS77_9AGAM</name>
<dbReference type="AlphaFoldDB" id="A0A8H2XS77"/>
<gene>
    <name evidence="1" type="ORF">RDB_LOCUS119047</name>
</gene>
<comment type="caution">
    <text evidence="1">The sequence shown here is derived from an EMBL/GenBank/DDBJ whole genome shotgun (WGS) entry which is preliminary data.</text>
</comment>
<proteinExistence type="predicted"/>
<evidence type="ECO:0000313" key="1">
    <source>
        <dbReference type="EMBL" id="CAE6435150.1"/>
    </source>
</evidence>